<dbReference type="InterPro" id="IPR029063">
    <property type="entry name" value="SAM-dependent_MTases_sf"/>
</dbReference>
<dbReference type="PROSITE" id="PS51625">
    <property type="entry name" value="SAM_MT_TRMB"/>
    <property type="match status" value="1"/>
</dbReference>
<feature type="binding site" evidence="9">
    <location>
        <position position="137"/>
    </location>
    <ligand>
        <name>S-adenosyl-L-methionine</name>
        <dbReference type="ChEBI" id="CHEBI:59789"/>
    </ligand>
</feature>
<gene>
    <name evidence="9" type="primary">trmB</name>
    <name evidence="10" type="ORF">SAMN04488052_1125</name>
</gene>
<dbReference type="GO" id="GO:0008176">
    <property type="term" value="F:tRNA (guanine(46)-N7)-methyltransferase activity"/>
    <property type="evidence" value="ECO:0007669"/>
    <property type="project" value="UniProtKB-UniRule"/>
</dbReference>
<comment type="pathway">
    <text evidence="7 9">tRNA modification; N(7)-methylguanine-tRNA biosynthesis.</text>
</comment>
<comment type="function">
    <text evidence="2 9">Catalyzes the formation of N(7)-methylguanine at position 46 (m7G46) in tRNA.</text>
</comment>
<keyword evidence="3 9" id="KW-0489">Methyltransferase</keyword>
<keyword evidence="6 9" id="KW-0819">tRNA processing</keyword>
<evidence type="ECO:0000313" key="11">
    <source>
        <dbReference type="Proteomes" id="UP000199657"/>
    </source>
</evidence>
<feature type="binding site" evidence="9">
    <location>
        <position position="87"/>
    </location>
    <ligand>
        <name>S-adenosyl-L-methionine</name>
        <dbReference type="ChEBI" id="CHEBI:59789"/>
    </ligand>
</feature>
<dbReference type="UniPathway" id="UPA00989"/>
<dbReference type="OrthoDB" id="9802090at2"/>
<dbReference type="FunFam" id="3.40.50.150:FF:000035">
    <property type="entry name" value="tRNA (guanine-N(7)-)-methyltransferase"/>
    <property type="match status" value="1"/>
</dbReference>
<dbReference type="InterPro" id="IPR003358">
    <property type="entry name" value="tRNA_(Gua-N-7)_MeTrfase_Trmb"/>
</dbReference>
<evidence type="ECO:0000256" key="5">
    <source>
        <dbReference type="ARBA" id="ARBA00022691"/>
    </source>
</evidence>
<comment type="catalytic activity">
    <reaction evidence="1 9">
        <text>guanosine(46) in tRNA + S-adenosyl-L-methionine = N(7)-methylguanosine(46) in tRNA + S-adenosyl-L-homocysteine</text>
        <dbReference type="Rhea" id="RHEA:42708"/>
        <dbReference type="Rhea" id="RHEA-COMP:10188"/>
        <dbReference type="Rhea" id="RHEA-COMP:10189"/>
        <dbReference type="ChEBI" id="CHEBI:57856"/>
        <dbReference type="ChEBI" id="CHEBI:59789"/>
        <dbReference type="ChEBI" id="CHEBI:74269"/>
        <dbReference type="ChEBI" id="CHEBI:74480"/>
        <dbReference type="EC" id="2.1.1.33"/>
    </reaction>
</comment>
<accession>A0A1H8VFC3</accession>
<dbReference type="Gene3D" id="3.40.50.150">
    <property type="entry name" value="Vaccinia Virus protein VP39"/>
    <property type="match status" value="1"/>
</dbReference>
<evidence type="ECO:0000313" key="10">
    <source>
        <dbReference type="EMBL" id="SEP13907.1"/>
    </source>
</evidence>
<dbReference type="RefSeq" id="WP_091645982.1">
    <property type="nucleotide sequence ID" value="NZ_FOEG01000012.1"/>
</dbReference>
<dbReference type="PANTHER" id="PTHR23417:SF14">
    <property type="entry name" value="PENTACOTRIPEPTIDE-REPEAT REGION OF PRORP DOMAIN-CONTAINING PROTEIN"/>
    <property type="match status" value="1"/>
</dbReference>
<name>A0A1H8VFC3_9GAMM</name>
<evidence type="ECO:0000256" key="3">
    <source>
        <dbReference type="ARBA" id="ARBA00022603"/>
    </source>
</evidence>
<dbReference type="AlphaFoldDB" id="A0A1H8VFC3"/>
<comment type="caution">
    <text evidence="9">Lacks conserved residue(s) required for the propagation of feature annotation.</text>
</comment>
<dbReference type="InterPro" id="IPR055361">
    <property type="entry name" value="tRNA_methyltr_TrmB_bact"/>
</dbReference>
<sequence>MTTDTDTAHHRHVRSFVRREGRMTEAQQRALDALFARYGLAAGETPLDYAAIFGREAPVVLEVGFGNGESLATMAAAHPERDYIGVEVHRPGIGRLLNLVEQQGLENVRVIDHDGVEVMKHQIPPASLAGIQLYFPDPWPKKRHHKRRIVQPDWVALAASRLEPGGWLHMATDWENYALHMHEVMEASTAFDNAHGAGCFAPGPGERPRTKFEERGARKGHGVWDLVYRRRPAAATPGAE</sequence>
<keyword evidence="5 9" id="KW-0949">S-adenosyl-L-methionine</keyword>
<dbReference type="PANTHER" id="PTHR23417">
    <property type="entry name" value="3-DEOXY-D-MANNO-OCTULOSONIC-ACID TRANSFERASE/TRNA GUANINE-N 7 - -METHYLTRANSFERASE"/>
    <property type="match status" value="1"/>
</dbReference>
<comment type="similarity">
    <text evidence="8 9">Belongs to the class I-like SAM-binding methyltransferase superfamily. TrmB family.</text>
</comment>
<dbReference type="EMBL" id="FOEG01000012">
    <property type="protein sequence ID" value="SEP13907.1"/>
    <property type="molecule type" value="Genomic_DNA"/>
</dbReference>
<feature type="binding site" evidence="9">
    <location>
        <position position="141"/>
    </location>
    <ligand>
        <name>substrate</name>
    </ligand>
</feature>
<evidence type="ECO:0000256" key="8">
    <source>
        <dbReference type="ARBA" id="ARBA00060767"/>
    </source>
</evidence>
<protein>
    <recommendedName>
        <fullName evidence="9">tRNA (guanine-N(7)-)-methyltransferase</fullName>
        <ecNumber evidence="9">2.1.1.33</ecNumber>
    </recommendedName>
    <alternativeName>
        <fullName evidence="9">tRNA (guanine(46)-N(7))-methyltransferase</fullName>
    </alternativeName>
    <alternativeName>
        <fullName evidence="9">tRNA(m7G46)-methyltransferase</fullName>
    </alternativeName>
</protein>
<dbReference type="HAMAP" id="MF_01057">
    <property type="entry name" value="tRNA_methyltr_TrmB"/>
    <property type="match status" value="1"/>
</dbReference>
<dbReference type="NCBIfam" id="TIGR00091">
    <property type="entry name" value="tRNA (guanosine(46)-N7)-methyltransferase TrmB"/>
    <property type="match status" value="1"/>
</dbReference>
<proteinExistence type="inferred from homology"/>
<evidence type="ECO:0000256" key="2">
    <source>
        <dbReference type="ARBA" id="ARBA00003015"/>
    </source>
</evidence>
<feature type="binding site" evidence="9">
    <location>
        <begin position="210"/>
        <end position="213"/>
    </location>
    <ligand>
        <name>substrate</name>
    </ligand>
</feature>
<dbReference type="SUPFAM" id="SSF53335">
    <property type="entry name" value="S-adenosyl-L-methionine-dependent methyltransferases"/>
    <property type="match status" value="1"/>
</dbReference>
<feature type="binding site" evidence="9">
    <location>
        <position position="62"/>
    </location>
    <ligand>
        <name>S-adenosyl-L-methionine</name>
        <dbReference type="ChEBI" id="CHEBI:59789"/>
    </ligand>
</feature>
<feature type="binding site" evidence="9">
    <location>
        <position position="114"/>
    </location>
    <ligand>
        <name>S-adenosyl-L-methionine</name>
        <dbReference type="ChEBI" id="CHEBI:59789"/>
    </ligand>
</feature>
<dbReference type="Proteomes" id="UP000199657">
    <property type="component" value="Unassembled WGS sequence"/>
</dbReference>
<feature type="binding site" evidence="9">
    <location>
        <position position="173"/>
    </location>
    <ligand>
        <name>substrate</name>
    </ligand>
</feature>
<dbReference type="CDD" id="cd02440">
    <property type="entry name" value="AdoMet_MTases"/>
    <property type="match status" value="1"/>
</dbReference>
<evidence type="ECO:0000256" key="6">
    <source>
        <dbReference type="ARBA" id="ARBA00022694"/>
    </source>
</evidence>
<dbReference type="Pfam" id="PF02390">
    <property type="entry name" value="Methyltransf_4"/>
    <property type="match status" value="1"/>
</dbReference>
<organism evidence="10 11">
    <name type="scientific">Aquisalimonas asiatica</name>
    <dbReference type="NCBI Taxonomy" id="406100"/>
    <lineage>
        <taxon>Bacteria</taxon>
        <taxon>Pseudomonadati</taxon>
        <taxon>Pseudomonadota</taxon>
        <taxon>Gammaproteobacteria</taxon>
        <taxon>Chromatiales</taxon>
        <taxon>Ectothiorhodospiraceae</taxon>
        <taxon>Aquisalimonas</taxon>
    </lineage>
</organism>
<dbReference type="STRING" id="406100.SAMN04488052_1125"/>
<keyword evidence="11" id="KW-1185">Reference proteome</keyword>
<evidence type="ECO:0000256" key="4">
    <source>
        <dbReference type="ARBA" id="ARBA00022679"/>
    </source>
</evidence>
<keyword evidence="4 9" id="KW-0808">Transferase</keyword>
<dbReference type="EC" id="2.1.1.33" evidence="9"/>
<evidence type="ECO:0000256" key="9">
    <source>
        <dbReference type="HAMAP-Rule" id="MF_01057"/>
    </source>
</evidence>
<evidence type="ECO:0000256" key="1">
    <source>
        <dbReference type="ARBA" id="ARBA00000142"/>
    </source>
</evidence>
<dbReference type="GO" id="GO:0043527">
    <property type="term" value="C:tRNA methyltransferase complex"/>
    <property type="evidence" value="ECO:0007669"/>
    <property type="project" value="TreeGrafter"/>
</dbReference>
<evidence type="ECO:0000256" key="7">
    <source>
        <dbReference type="ARBA" id="ARBA00060552"/>
    </source>
</evidence>
<reference evidence="10 11" key="1">
    <citation type="submission" date="2016-10" db="EMBL/GenBank/DDBJ databases">
        <authorList>
            <person name="de Groot N.N."/>
        </authorList>
    </citation>
    <scope>NUCLEOTIDE SEQUENCE [LARGE SCALE GENOMIC DNA]</scope>
    <source>
        <strain evidence="10 11">CGMCC 1.6291</strain>
    </source>
</reference>